<comment type="subcellular location">
    <subcellularLocation>
        <location evidence="1">Nucleus</location>
    </subcellularLocation>
</comment>
<accession>A0AAN8BEQ5</accession>
<evidence type="ECO:0000256" key="1">
    <source>
        <dbReference type="ARBA" id="ARBA00004123"/>
    </source>
</evidence>
<feature type="region of interest" description="Disordered" evidence="4">
    <location>
        <begin position="903"/>
        <end position="1077"/>
    </location>
</feature>
<protein>
    <recommendedName>
        <fullName evidence="7">Claspin</fullName>
    </recommendedName>
</protein>
<dbReference type="PANTHER" id="PTHR14396:SF10">
    <property type="entry name" value="CLASPIN"/>
    <property type="match status" value="1"/>
</dbReference>
<comment type="caution">
    <text evidence="5">The sequence shown here is derived from an EMBL/GenBank/DDBJ whole genome shotgun (WGS) entry which is preliminary data.</text>
</comment>
<keyword evidence="2" id="KW-0597">Phosphoprotein</keyword>
<proteinExistence type="predicted"/>
<feature type="compositionally biased region" description="Basic residues" evidence="4">
    <location>
        <begin position="157"/>
        <end position="171"/>
    </location>
</feature>
<feature type="compositionally biased region" description="Acidic residues" evidence="4">
    <location>
        <begin position="246"/>
        <end position="257"/>
    </location>
</feature>
<dbReference type="GO" id="GO:0007095">
    <property type="term" value="P:mitotic G2 DNA damage checkpoint signaling"/>
    <property type="evidence" value="ECO:0007669"/>
    <property type="project" value="TreeGrafter"/>
</dbReference>
<evidence type="ECO:0000256" key="4">
    <source>
        <dbReference type="SAM" id="MobiDB-lite"/>
    </source>
</evidence>
<feature type="region of interest" description="Disordered" evidence="4">
    <location>
        <begin position="692"/>
        <end position="722"/>
    </location>
</feature>
<feature type="compositionally biased region" description="Basic and acidic residues" evidence="4">
    <location>
        <begin position="101"/>
        <end position="115"/>
    </location>
</feature>
<feature type="compositionally biased region" description="Basic and acidic residues" evidence="4">
    <location>
        <begin position="591"/>
        <end position="607"/>
    </location>
</feature>
<feature type="compositionally biased region" description="Basic and acidic residues" evidence="4">
    <location>
        <begin position="258"/>
        <end position="287"/>
    </location>
</feature>
<feature type="compositionally biased region" description="Basic and acidic residues" evidence="4">
    <location>
        <begin position="913"/>
        <end position="922"/>
    </location>
</feature>
<keyword evidence="6" id="KW-1185">Reference proteome</keyword>
<feature type="compositionally biased region" description="Acidic residues" evidence="4">
    <location>
        <begin position="217"/>
        <end position="227"/>
    </location>
</feature>
<feature type="compositionally biased region" description="Basic and acidic residues" evidence="4">
    <location>
        <begin position="134"/>
        <end position="156"/>
    </location>
</feature>
<feature type="region of interest" description="Disordered" evidence="4">
    <location>
        <begin position="1262"/>
        <end position="1335"/>
    </location>
</feature>
<gene>
    <name evidence="5" type="ORF">CesoFtcFv8_019704</name>
</gene>
<feature type="compositionally biased region" description="Polar residues" evidence="4">
    <location>
        <begin position="1217"/>
        <end position="1248"/>
    </location>
</feature>
<feature type="compositionally biased region" description="Acidic residues" evidence="4">
    <location>
        <begin position="961"/>
        <end position="972"/>
    </location>
</feature>
<sequence length="1335" mass="147670">MSLVVSQQQTEGLPAVVPTAPESDSDSGMGSPEEEIVLEAANKRVELPDSEDDEDITVHRKPHRNAIRDSESEEEEAAGDNGVNMAEALVLSASSGEEMETEKAEKKGDRKEKGAQKSKRIIRAPIDSEDSEPEQEKGGEMEEEQKKEVRKETKSMKEHKKREKSRRHREKREKGSKAVEKLKKKERFSEINENAPLPRGLNDSGCLLGDTDLFDTGLDDDEEEESLEAIRAAVKQKMKKQKDPLLGDEEEEDDDEMEKPQRVERKAARASRDAMKQLHSESQRLVRESTLGLPYHIPEPKTIDQFFKKRARPEGPAMRLLKSTKFSARMLETPSAPPPPPPIIAPSEQPPTEQDSPPSLDMSSTQIQSIPLPAATSSQLQESLSPAREAAASLDQDSGPMLYLSESLQESEGTDAQRRASDSGEACPAEQSQNAVMSDAPRRESGAVVEPLNARCADSAVKEPSVQQPTKPKKDKFALLKKFGLNPPPVAKLCADEGAFVELEPPQLNSGVEALKERYFRHSKKHVRPQGERTMQLTIVRKDSAPSGQEELHTESLTVTVKEGAEELPTTKPGEKLLTLKQRLQLAMAQRRQEDRERKAELNRLDNEDCGEEEEEEEEDMTDESEAEENVDDLLGGDDGEEEEKEHEDEEGSVTRSIRSPSPVALNGPSPVPDMMNRDCTLLLFPGNSCSRTGDGLRQSGPFGQNSCSNKMEDEDSLSLVKDNSNNSSFELAGSMITSYQPISYQRSAGKSISNSSIFRSPPRCSFRPSFLGSASRSSGKLSEPSLSLPVEDSQDLYAPPSPGADSGPHSRAASGPGGDSQGRFSLEEDPHSQLLDADGFLNVGPRPGAPRSHKRQLILDSLDENAMDANMGELMGMCSGVFGSSRAEGLGATQEGELLRMCSGAFPPTQAGEDRRARDHDEESDNTMDQLLGLCSGKFPSQGSARMASPAQDSNKKPDEGEEEEDEDEDCEFRLLSDVESHSEQEDDDDGLAEKEEDGDGEEADEDAGNDDVEEEEMQAVFAPHRVKKKKKMHMADYLEAEAELSGSDMDSDDEDGDGGSEYEEEELLEDLPSDEELQDQVNKIHMKQIMDDDKRQLRIYQERYLADGDLHSDAPGRARQFRWKNMDDGFNMDRTGAEGEEGEDDEDEVDPAELQRRKDRLEKEQWLREQSEQKAKKGEDLDADDEKVGEQEDSQFMKLAKKVTAKTLQRKEPSAASQPTKQTTSALNPFQRLSQPSQVKRGSLLSQPQSVLQKLACISDGNPLAPRNSRGFLFQTVSPEKDKSTSNAANKQVTKKRGPVEAVTPTAKRPCRENRPAAQTKAPQRSIFSFLDH</sequence>
<evidence type="ECO:0000256" key="2">
    <source>
        <dbReference type="ARBA" id="ARBA00022553"/>
    </source>
</evidence>
<evidence type="ECO:0008006" key="7">
    <source>
        <dbReference type="Google" id="ProtNLM"/>
    </source>
</evidence>
<evidence type="ECO:0000256" key="3">
    <source>
        <dbReference type="ARBA" id="ARBA00023242"/>
    </source>
</evidence>
<dbReference type="GO" id="GO:0005634">
    <property type="term" value="C:nucleus"/>
    <property type="evidence" value="ECO:0007669"/>
    <property type="project" value="UniProtKB-SubCell"/>
</dbReference>
<feature type="compositionally biased region" description="Pro residues" evidence="4">
    <location>
        <begin position="335"/>
        <end position="344"/>
    </location>
</feature>
<feature type="compositionally biased region" description="Basic and acidic residues" evidence="4">
    <location>
        <begin position="543"/>
        <end position="554"/>
    </location>
</feature>
<dbReference type="EMBL" id="JAULUE010002061">
    <property type="protein sequence ID" value="KAK5883367.1"/>
    <property type="molecule type" value="Genomic_DNA"/>
</dbReference>
<feature type="compositionally biased region" description="Acidic residues" evidence="4">
    <location>
        <begin position="986"/>
        <end position="1019"/>
    </location>
</feature>
<feature type="region of interest" description="Disordered" evidence="4">
    <location>
        <begin position="770"/>
        <end position="827"/>
    </location>
</feature>
<evidence type="ECO:0000313" key="6">
    <source>
        <dbReference type="Proteomes" id="UP001335648"/>
    </source>
</evidence>
<feature type="compositionally biased region" description="Basic and acidic residues" evidence="4">
    <location>
        <begin position="1155"/>
        <end position="1192"/>
    </location>
</feature>
<feature type="compositionally biased region" description="Polar residues" evidence="4">
    <location>
        <begin position="1"/>
        <end position="11"/>
    </location>
</feature>
<feature type="compositionally biased region" description="Acidic residues" evidence="4">
    <location>
        <begin position="1140"/>
        <end position="1153"/>
    </location>
</feature>
<feature type="compositionally biased region" description="Acidic residues" evidence="4">
    <location>
        <begin position="1051"/>
        <end position="1077"/>
    </location>
</feature>
<feature type="compositionally biased region" description="Acidic residues" evidence="4">
    <location>
        <begin position="608"/>
        <end position="652"/>
    </location>
</feature>
<feature type="region of interest" description="Disordered" evidence="4">
    <location>
        <begin position="1122"/>
        <end position="1248"/>
    </location>
</feature>
<name>A0AAN8BEQ5_9TELE</name>
<feature type="compositionally biased region" description="Basic and acidic residues" evidence="4">
    <location>
        <begin position="172"/>
        <end position="190"/>
    </location>
</feature>
<dbReference type="Proteomes" id="UP001335648">
    <property type="component" value="Unassembled WGS sequence"/>
</dbReference>
<dbReference type="PANTHER" id="PTHR14396">
    <property type="entry name" value="CLASPIN"/>
    <property type="match status" value="1"/>
</dbReference>
<dbReference type="InterPro" id="IPR024146">
    <property type="entry name" value="Claspin"/>
</dbReference>
<feature type="compositionally biased region" description="Low complexity" evidence="4">
    <location>
        <begin position="207"/>
        <end position="216"/>
    </location>
</feature>
<reference evidence="5 6" key="1">
    <citation type="journal article" date="2023" name="Mol. Biol. Evol.">
        <title>Genomics of Secondarily Temperate Adaptation in the Only Non-Antarctic Icefish.</title>
        <authorList>
            <person name="Rivera-Colon A.G."/>
            <person name="Rayamajhi N."/>
            <person name="Minhas B.F."/>
            <person name="Madrigal G."/>
            <person name="Bilyk K.T."/>
            <person name="Yoon V."/>
            <person name="Hune M."/>
            <person name="Gregory S."/>
            <person name="Cheng C.H.C."/>
            <person name="Catchen J.M."/>
        </authorList>
    </citation>
    <scope>NUCLEOTIDE SEQUENCE [LARGE SCALE GENOMIC DNA]</scope>
    <source>
        <strain evidence="5">JC2023a</strain>
    </source>
</reference>
<organism evidence="5 6">
    <name type="scientific">Champsocephalus esox</name>
    <name type="common">pike icefish</name>
    <dbReference type="NCBI Taxonomy" id="159716"/>
    <lineage>
        <taxon>Eukaryota</taxon>
        <taxon>Metazoa</taxon>
        <taxon>Chordata</taxon>
        <taxon>Craniata</taxon>
        <taxon>Vertebrata</taxon>
        <taxon>Euteleostomi</taxon>
        <taxon>Actinopterygii</taxon>
        <taxon>Neopterygii</taxon>
        <taxon>Teleostei</taxon>
        <taxon>Neoteleostei</taxon>
        <taxon>Acanthomorphata</taxon>
        <taxon>Eupercaria</taxon>
        <taxon>Perciformes</taxon>
        <taxon>Notothenioidei</taxon>
        <taxon>Channichthyidae</taxon>
        <taxon>Champsocephalus</taxon>
    </lineage>
</organism>
<feature type="region of interest" description="Disordered" evidence="4">
    <location>
        <begin position="1"/>
        <end position="287"/>
    </location>
</feature>
<keyword evidence="3" id="KW-0539">Nucleus</keyword>
<feature type="region of interest" description="Disordered" evidence="4">
    <location>
        <begin position="543"/>
        <end position="678"/>
    </location>
</feature>
<feature type="region of interest" description="Disordered" evidence="4">
    <location>
        <begin position="307"/>
        <end position="448"/>
    </location>
</feature>
<dbReference type="GO" id="GO:0033314">
    <property type="term" value="P:mitotic DNA replication checkpoint signaling"/>
    <property type="evidence" value="ECO:0007669"/>
    <property type="project" value="TreeGrafter"/>
</dbReference>
<dbReference type="GO" id="GO:0010997">
    <property type="term" value="F:anaphase-promoting complex binding"/>
    <property type="evidence" value="ECO:0007669"/>
    <property type="project" value="TreeGrafter"/>
</dbReference>
<feature type="compositionally biased region" description="Polar residues" evidence="4">
    <location>
        <begin position="353"/>
        <end position="384"/>
    </location>
</feature>
<evidence type="ECO:0000313" key="5">
    <source>
        <dbReference type="EMBL" id="KAK5883367.1"/>
    </source>
</evidence>
<feature type="compositionally biased region" description="Basic and acidic residues" evidence="4">
    <location>
        <begin position="973"/>
        <end position="985"/>
    </location>
</feature>